<gene>
    <name evidence="3" type="ORF">E5676_scaffold280G00290</name>
    <name evidence="2" type="ORF">E6C27_scaffold243G001450</name>
</gene>
<accession>A0A5D3BSA0</accession>
<dbReference type="EMBL" id="SSTE01014401">
    <property type="protein sequence ID" value="KAA0045634.1"/>
    <property type="molecule type" value="Genomic_DNA"/>
</dbReference>
<dbReference type="STRING" id="1194695.A0A5D3BSA0"/>
<dbReference type="OrthoDB" id="1738684at2759"/>
<protein>
    <submittedName>
        <fullName evidence="2 3">Retroelement pol polyprotein</fullName>
    </submittedName>
</protein>
<evidence type="ECO:0000259" key="1">
    <source>
        <dbReference type="Pfam" id="PF07727"/>
    </source>
</evidence>
<dbReference type="EMBL" id="SSTD01015500">
    <property type="protein sequence ID" value="TYK02621.1"/>
    <property type="molecule type" value="Genomic_DNA"/>
</dbReference>
<dbReference type="PANTHER" id="PTHR11439">
    <property type="entry name" value="GAG-POL-RELATED RETROTRANSPOSON"/>
    <property type="match status" value="1"/>
</dbReference>
<reference evidence="4 5" key="1">
    <citation type="submission" date="2019-08" db="EMBL/GenBank/DDBJ databases">
        <title>Draft genome sequences of two oriental melons (Cucumis melo L. var makuwa).</title>
        <authorList>
            <person name="Kwon S.-Y."/>
        </authorList>
    </citation>
    <scope>NUCLEOTIDE SEQUENCE [LARGE SCALE GENOMIC DNA]</scope>
    <source>
        <strain evidence="5">cv. Chang Bougi</strain>
        <strain evidence="4">cv. SW 3</strain>
        <tissue evidence="3">Leaf</tissue>
    </source>
</reference>
<proteinExistence type="predicted"/>
<evidence type="ECO:0000313" key="5">
    <source>
        <dbReference type="Proteomes" id="UP000321947"/>
    </source>
</evidence>
<evidence type="ECO:0000313" key="4">
    <source>
        <dbReference type="Proteomes" id="UP000321393"/>
    </source>
</evidence>
<feature type="domain" description="Reverse transcriptase Ty1/copia-type" evidence="1">
    <location>
        <begin position="3"/>
        <end position="90"/>
    </location>
</feature>
<evidence type="ECO:0000313" key="3">
    <source>
        <dbReference type="EMBL" id="TYK02621.1"/>
    </source>
</evidence>
<name>A0A5D3BSA0_CUCMM</name>
<dbReference type="Proteomes" id="UP000321947">
    <property type="component" value="Unassembled WGS sequence"/>
</dbReference>
<dbReference type="InterPro" id="IPR013103">
    <property type="entry name" value="RVT_2"/>
</dbReference>
<organism evidence="3 5">
    <name type="scientific">Cucumis melo var. makuwa</name>
    <name type="common">Oriental melon</name>
    <dbReference type="NCBI Taxonomy" id="1194695"/>
    <lineage>
        <taxon>Eukaryota</taxon>
        <taxon>Viridiplantae</taxon>
        <taxon>Streptophyta</taxon>
        <taxon>Embryophyta</taxon>
        <taxon>Tracheophyta</taxon>
        <taxon>Spermatophyta</taxon>
        <taxon>Magnoliopsida</taxon>
        <taxon>eudicotyledons</taxon>
        <taxon>Gunneridae</taxon>
        <taxon>Pentapetalae</taxon>
        <taxon>rosids</taxon>
        <taxon>fabids</taxon>
        <taxon>Cucurbitales</taxon>
        <taxon>Cucurbitaceae</taxon>
        <taxon>Benincaseae</taxon>
        <taxon>Cucumis</taxon>
    </lineage>
</organism>
<comment type="caution">
    <text evidence="3">The sequence shown here is derived from an EMBL/GenBank/DDBJ whole genome shotgun (WGS) entry which is preliminary data.</text>
</comment>
<sequence>MVVSKHWPLVTLDVKNAFLHGDPFEEVYTDMLLGYKQCATFQGEKMVCELYKSIYGLKQASKQWFAKFSMFVVSLGFQQSKDDYSLFVKAKDPPPVYFNHRDYAMHLLEDDGLIGAKPTSTPMDPSLKLVASDKDILHDQTGYQRVIGHLLYLSISRPDIISAVQKLSQFMAKPTKAHMIQTVH</sequence>
<dbReference type="PANTHER" id="PTHR11439:SF511">
    <property type="match status" value="1"/>
</dbReference>
<dbReference type="Proteomes" id="UP000321393">
    <property type="component" value="Unassembled WGS sequence"/>
</dbReference>
<dbReference type="Pfam" id="PF07727">
    <property type="entry name" value="RVT_2"/>
    <property type="match status" value="1"/>
</dbReference>
<evidence type="ECO:0000313" key="2">
    <source>
        <dbReference type="EMBL" id="KAA0045634.1"/>
    </source>
</evidence>
<dbReference type="AlphaFoldDB" id="A0A5D3BSA0"/>